<reference evidence="8" key="2">
    <citation type="journal article" date="2021" name="PeerJ">
        <title>Extensive microbial diversity within the chicken gut microbiome revealed by metagenomics and culture.</title>
        <authorList>
            <person name="Gilroy R."/>
            <person name="Ravi A."/>
            <person name="Getino M."/>
            <person name="Pursley I."/>
            <person name="Horton D.L."/>
            <person name="Alikhan N.F."/>
            <person name="Baker D."/>
            <person name="Gharbi K."/>
            <person name="Hall N."/>
            <person name="Watson M."/>
            <person name="Adriaenssens E.M."/>
            <person name="Foster-Nyarko E."/>
            <person name="Jarju S."/>
            <person name="Secka A."/>
            <person name="Antonio M."/>
            <person name="Oren A."/>
            <person name="Chaudhuri R.R."/>
            <person name="La Ragione R."/>
            <person name="Hildebrand F."/>
            <person name="Pallen M.J."/>
        </authorList>
    </citation>
    <scope>NUCLEOTIDE SEQUENCE</scope>
    <source>
        <strain evidence="8">17113</strain>
    </source>
</reference>
<dbReference type="PANTHER" id="PTHR43237:SF4">
    <property type="entry name" value="NADP-DEPENDENT MALIC ENZYME"/>
    <property type="match status" value="1"/>
</dbReference>
<dbReference type="FunFam" id="3.40.50.10380:FF:000003">
    <property type="entry name" value="NADP-dependent malic enzyme"/>
    <property type="match status" value="1"/>
</dbReference>
<evidence type="ECO:0000259" key="7">
    <source>
        <dbReference type="SMART" id="SM01274"/>
    </source>
</evidence>
<dbReference type="InterPro" id="IPR012301">
    <property type="entry name" value="Malic_N_dom"/>
</dbReference>
<gene>
    <name evidence="8" type="ORF">IAC61_02750</name>
</gene>
<evidence type="ECO:0000256" key="3">
    <source>
        <dbReference type="PIRSR" id="PIRSR000106-1"/>
    </source>
</evidence>
<feature type="domain" description="Malic enzyme NAD-binding" evidence="6">
    <location>
        <begin position="160"/>
        <end position="380"/>
    </location>
</feature>
<comment type="similarity">
    <text evidence="1">Belongs to the malic enzymes family.</text>
</comment>
<feature type="binding site" evidence="5">
    <location>
        <position position="134"/>
    </location>
    <ligand>
        <name>a divalent metal cation</name>
        <dbReference type="ChEBI" id="CHEBI:60240"/>
    </ligand>
</feature>
<dbReference type="SMART" id="SM01274">
    <property type="entry name" value="malic"/>
    <property type="match status" value="1"/>
</dbReference>
<feature type="binding site" evidence="4">
    <location>
        <position position="315"/>
    </location>
    <ligand>
        <name>(S)-malate</name>
        <dbReference type="ChEBI" id="CHEBI:15589"/>
    </ligand>
</feature>
<dbReference type="Pfam" id="PF03949">
    <property type="entry name" value="Malic_M"/>
    <property type="match status" value="1"/>
</dbReference>
<dbReference type="Gene3D" id="3.40.50.720">
    <property type="entry name" value="NAD(P)-binding Rossmann-like Domain"/>
    <property type="match status" value="1"/>
</dbReference>
<dbReference type="InterPro" id="IPR036291">
    <property type="entry name" value="NAD(P)-bd_dom_sf"/>
</dbReference>
<dbReference type="InterPro" id="IPR037062">
    <property type="entry name" value="Malic_N_dom_sf"/>
</dbReference>
<feature type="binding site" evidence="5">
    <location>
        <position position="133"/>
    </location>
    <ligand>
        <name>a divalent metal cation</name>
        <dbReference type="ChEBI" id="CHEBI:60240"/>
    </ligand>
</feature>
<dbReference type="InterPro" id="IPR051674">
    <property type="entry name" value="Malate_Decarboxylase"/>
</dbReference>
<keyword evidence="2" id="KW-0560">Oxidoreductase</keyword>
<dbReference type="InterPro" id="IPR001891">
    <property type="entry name" value="Malic_OxRdtase"/>
</dbReference>
<keyword evidence="5" id="KW-0479">Metal-binding</keyword>
<organism evidence="8 9">
    <name type="scientific">Candidatus Alloenteromonas pullistercoris</name>
    <dbReference type="NCBI Taxonomy" id="2840785"/>
    <lineage>
        <taxon>Bacteria</taxon>
        <taxon>Bacillati</taxon>
        <taxon>Bacillota</taxon>
        <taxon>Bacillota incertae sedis</taxon>
        <taxon>Candidatus Alloenteromonas</taxon>
    </lineage>
</organism>
<dbReference type="PANTHER" id="PTHR43237">
    <property type="entry name" value="NADP-DEPENDENT MALIC ENZYME"/>
    <property type="match status" value="1"/>
</dbReference>
<evidence type="ECO:0000259" key="6">
    <source>
        <dbReference type="SMART" id="SM00919"/>
    </source>
</evidence>
<protein>
    <submittedName>
        <fullName evidence="8">NADP-dependent malic enzyme</fullName>
    </submittedName>
</protein>
<evidence type="ECO:0000256" key="4">
    <source>
        <dbReference type="PIRSR" id="PIRSR000106-2"/>
    </source>
</evidence>
<dbReference type="InterPro" id="IPR046346">
    <property type="entry name" value="Aminoacid_DH-like_N_sf"/>
</dbReference>
<dbReference type="CDD" id="cd05311">
    <property type="entry name" value="NAD_bind_2_malic_enz"/>
    <property type="match status" value="1"/>
</dbReference>
<sequence>MDCYEESLKRHKEWGGKIETKVRSPLNSQEELSLAYTPGVASSCLCIASDPKMAYSLTRKWNSVAVITDGSAVLGLGNIGALAAMPVMEGKCALFKRFGGVDAIPICLSTQDSEQIISSIKAIAPSFGGINLEDIASPRCFEIEKALQEQLDIPVFHDDQHGTAIAVGAALLNALKLAKKRLEDVKIVINGPGAAGTAIAIFLLSLGARHILVCGLNGILSPDDPTLSPSALNLAQKTNPECRKGDLAKAMRGSDVFIGVSGPNCVTPEMVKSMNGESIVFPLANPVPEISFEQAKLSGAYIVGTGSSAYPNQINNVLAFPGLFRGALDARAKRISERMQKAACLALSSYLEPSIDRILPSPLDEGVHKAVAKMVCEEAKREEKGD</sequence>
<feature type="binding site" evidence="4">
    <location>
        <position position="285"/>
    </location>
    <ligand>
        <name>(S)-malate</name>
        <dbReference type="ChEBI" id="CHEBI:15589"/>
    </ligand>
</feature>
<evidence type="ECO:0000313" key="9">
    <source>
        <dbReference type="Proteomes" id="UP000823634"/>
    </source>
</evidence>
<dbReference type="Pfam" id="PF00390">
    <property type="entry name" value="malic"/>
    <property type="match status" value="1"/>
</dbReference>
<dbReference type="PIRSF" id="PIRSF000106">
    <property type="entry name" value="ME"/>
    <property type="match status" value="1"/>
</dbReference>
<dbReference type="SUPFAM" id="SSF51735">
    <property type="entry name" value="NAD(P)-binding Rossmann-fold domains"/>
    <property type="match status" value="1"/>
</dbReference>
<feature type="binding site" evidence="5">
    <location>
        <position position="159"/>
    </location>
    <ligand>
        <name>a divalent metal cation</name>
        <dbReference type="ChEBI" id="CHEBI:60240"/>
    </ligand>
</feature>
<reference evidence="8" key="1">
    <citation type="submission" date="2020-10" db="EMBL/GenBank/DDBJ databases">
        <authorList>
            <person name="Gilroy R."/>
        </authorList>
    </citation>
    <scope>NUCLEOTIDE SEQUENCE</scope>
    <source>
        <strain evidence="8">17113</strain>
    </source>
</reference>
<comment type="caution">
    <text evidence="8">The sequence shown here is derived from an EMBL/GenBank/DDBJ whole genome shotgun (WGS) entry which is preliminary data.</text>
</comment>
<dbReference type="InterPro" id="IPR012302">
    <property type="entry name" value="Malic_NAD-bd"/>
</dbReference>
<dbReference type="EMBL" id="JADINA010000019">
    <property type="protein sequence ID" value="MBO8426223.1"/>
    <property type="molecule type" value="Genomic_DNA"/>
</dbReference>
<dbReference type="Proteomes" id="UP000823634">
    <property type="component" value="Unassembled WGS sequence"/>
</dbReference>
<dbReference type="SMART" id="SM00919">
    <property type="entry name" value="Malic_M"/>
    <property type="match status" value="1"/>
</dbReference>
<dbReference type="GO" id="GO:0051287">
    <property type="term" value="F:NAD binding"/>
    <property type="evidence" value="ECO:0007669"/>
    <property type="project" value="InterPro"/>
</dbReference>
<dbReference type="AlphaFoldDB" id="A0A9D9DGI6"/>
<feature type="active site" description="Proton acceptor" evidence="3">
    <location>
        <position position="91"/>
    </location>
</feature>
<feature type="domain" description="Malic enzyme N-terminal" evidence="7">
    <location>
        <begin position="15"/>
        <end position="148"/>
    </location>
</feature>
<dbReference type="InterPro" id="IPR045213">
    <property type="entry name" value="Malic_NAD-bd_bact_type"/>
</dbReference>
<feature type="active site" description="Proton donor" evidence="3">
    <location>
        <position position="36"/>
    </location>
</feature>
<dbReference type="GO" id="GO:0046872">
    <property type="term" value="F:metal ion binding"/>
    <property type="evidence" value="ECO:0007669"/>
    <property type="project" value="UniProtKB-KW"/>
</dbReference>
<dbReference type="GO" id="GO:0016616">
    <property type="term" value="F:oxidoreductase activity, acting on the CH-OH group of donors, NAD or NADP as acceptor"/>
    <property type="evidence" value="ECO:0007669"/>
    <property type="project" value="InterPro"/>
</dbReference>
<evidence type="ECO:0000313" key="8">
    <source>
        <dbReference type="EMBL" id="MBO8426223.1"/>
    </source>
</evidence>
<comment type="cofactor">
    <cofactor evidence="5">
        <name>Mg(2+)</name>
        <dbReference type="ChEBI" id="CHEBI:18420"/>
    </cofactor>
    <cofactor evidence="5">
        <name>Mn(2+)</name>
        <dbReference type="ChEBI" id="CHEBI:29035"/>
    </cofactor>
    <text evidence="5">Divalent metal cations. Prefers magnesium or manganese.</text>
</comment>
<proteinExistence type="inferred from homology"/>
<evidence type="ECO:0000256" key="2">
    <source>
        <dbReference type="ARBA" id="ARBA00023002"/>
    </source>
</evidence>
<name>A0A9D9DGI6_9FIRM</name>
<dbReference type="SUPFAM" id="SSF53223">
    <property type="entry name" value="Aminoacid dehydrogenase-like, N-terminal domain"/>
    <property type="match status" value="1"/>
</dbReference>
<dbReference type="Gene3D" id="3.40.50.10380">
    <property type="entry name" value="Malic enzyme, N-terminal domain"/>
    <property type="match status" value="1"/>
</dbReference>
<dbReference type="GO" id="GO:0004470">
    <property type="term" value="F:malic enzyme activity"/>
    <property type="evidence" value="ECO:0007669"/>
    <property type="project" value="InterPro"/>
</dbReference>
<evidence type="ECO:0000256" key="5">
    <source>
        <dbReference type="PIRSR" id="PIRSR000106-3"/>
    </source>
</evidence>
<evidence type="ECO:0000256" key="1">
    <source>
        <dbReference type="ARBA" id="ARBA00008785"/>
    </source>
</evidence>
<accession>A0A9D9DGI6</accession>